<dbReference type="STRING" id="1385513.N780_05800"/>
<reference evidence="1 2" key="1">
    <citation type="submission" date="2013-08" db="EMBL/GenBank/DDBJ databases">
        <title>Genome of Pontibacillus chungwhensis.</title>
        <authorList>
            <person name="Wang Q."/>
            <person name="Wang G."/>
        </authorList>
    </citation>
    <scope>NUCLEOTIDE SEQUENCE [LARGE SCALE GENOMIC DNA]</scope>
    <source>
        <strain evidence="1 2">BH030062</strain>
    </source>
</reference>
<keyword evidence="2" id="KW-1185">Reference proteome</keyword>
<dbReference type="Proteomes" id="UP000030153">
    <property type="component" value="Unassembled WGS sequence"/>
</dbReference>
<dbReference type="OrthoDB" id="1928231at2"/>
<comment type="caution">
    <text evidence="1">The sequence shown here is derived from an EMBL/GenBank/DDBJ whole genome shotgun (WGS) entry which is preliminary data.</text>
</comment>
<evidence type="ECO:0000313" key="2">
    <source>
        <dbReference type="Proteomes" id="UP000030153"/>
    </source>
</evidence>
<sequence>MEIMEVSGFKKWMCILFIVVTLVVGGCRSTEEEIIYEGKSEHWKIQYISALTERGRESKVTIEFIGSSEPSQTFYYDVGRFSGSAPYNGDQVVIGPGICEHCEVLVQEEEKVGHIKWENTSEEIKLTLR</sequence>
<evidence type="ECO:0000313" key="1">
    <source>
        <dbReference type="EMBL" id="KGP90289.1"/>
    </source>
</evidence>
<name>A0A0A2UQS8_9BACI</name>
<organism evidence="1 2">
    <name type="scientific">Pontibacillus chungwhensis BH030062</name>
    <dbReference type="NCBI Taxonomy" id="1385513"/>
    <lineage>
        <taxon>Bacteria</taxon>
        <taxon>Bacillati</taxon>
        <taxon>Bacillota</taxon>
        <taxon>Bacilli</taxon>
        <taxon>Bacillales</taxon>
        <taxon>Bacillaceae</taxon>
        <taxon>Pontibacillus</taxon>
    </lineage>
</organism>
<dbReference type="EMBL" id="AVBG01000014">
    <property type="protein sequence ID" value="KGP90289.1"/>
    <property type="molecule type" value="Genomic_DNA"/>
</dbReference>
<dbReference type="AlphaFoldDB" id="A0A0A2UQS8"/>
<protein>
    <submittedName>
        <fullName evidence="1">Uncharacterized protein</fullName>
    </submittedName>
</protein>
<gene>
    <name evidence="1" type="ORF">N780_05800</name>
</gene>
<proteinExistence type="predicted"/>
<accession>A0A0A2UQS8</accession>